<gene>
    <name evidence="1" type="ORF">L195_g042577</name>
</gene>
<name>A0A2K3M6W2_TRIPR</name>
<organism evidence="1 2">
    <name type="scientific">Trifolium pratense</name>
    <name type="common">Red clover</name>
    <dbReference type="NCBI Taxonomy" id="57577"/>
    <lineage>
        <taxon>Eukaryota</taxon>
        <taxon>Viridiplantae</taxon>
        <taxon>Streptophyta</taxon>
        <taxon>Embryophyta</taxon>
        <taxon>Tracheophyta</taxon>
        <taxon>Spermatophyta</taxon>
        <taxon>Magnoliopsida</taxon>
        <taxon>eudicotyledons</taxon>
        <taxon>Gunneridae</taxon>
        <taxon>Pentapetalae</taxon>
        <taxon>rosids</taxon>
        <taxon>fabids</taxon>
        <taxon>Fabales</taxon>
        <taxon>Fabaceae</taxon>
        <taxon>Papilionoideae</taxon>
        <taxon>50 kb inversion clade</taxon>
        <taxon>NPAAA clade</taxon>
        <taxon>Hologalegina</taxon>
        <taxon>IRL clade</taxon>
        <taxon>Trifolieae</taxon>
        <taxon>Trifolium</taxon>
    </lineage>
</organism>
<dbReference type="EMBL" id="ASHM01051345">
    <property type="protein sequence ID" value="PNX86499.1"/>
    <property type="molecule type" value="Genomic_DNA"/>
</dbReference>
<accession>A0A2K3M6W2</accession>
<comment type="caution">
    <text evidence="1">The sequence shown here is derived from an EMBL/GenBank/DDBJ whole genome shotgun (WGS) entry which is preliminary data.</text>
</comment>
<dbReference type="AlphaFoldDB" id="A0A2K3M6W2"/>
<feature type="non-terminal residue" evidence="1">
    <location>
        <position position="1"/>
    </location>
</feature>
<reference evidence="1 2" key="1">
    <citation type="journal article" date="2014" name="Am. J. Bot.">
        <title>Genome assembly and annotation for red clover (Trifolium pratense; Fabaceae).</title>
        <authorList>
            <person name="Istvanek J."/>
            <person name="Jaros M."/>
            <person name="Krenek A."/>
            <person name="Repkova J."/>
        </authorList>
    </citation>
    <scope>NUCLEOTIDE SEQUENCE [LARGE SCALE GENOMIC DNA]</scope>
    <source>
        <strain evidence="2">cv. Tatra</strain>
        <tissue evidence="1">Young leaves</tissue>
    </source>
</reference>
<evidence type="ECO:0000313" key="2">
    <source>
        <dbReference type="Proteomes" id="UP000236291"/>
    </source>
</evidence>
<reference evidence="1 2" key="2">
    <citation type="journal article" date="2017" name="Front. Plant Sci.">
        <title>Gene Classification and Mining of Molecular Markers Useful in Red Clover (Trifolium pratense) Breeding.</title>
        <authorList>
            <person name="Istvanek J."/>
            <person name="Dluhosova J."/>
            <person name="Dluhos P."/>
            <person name="Patkova L."/>
            <person name="Nedelnik J."/>
            <person name="Repkova J."/>
        </authorList>
    </citation>
    <scope>NUCLEOTIDE SEQUENCE [LARGE SCALE GENOMIC DNA]</scope>
    <source>
        <strain evidence="2">cv. Tatra</strain>
        <tissue evidence="1">Young leaves</tissue>
    </source>
</reference>
<evidence type="ECO:0000313" key="1">
    <source>
        <dbReference type="EMBL" id="PNX86499.1"/>
    </source>
</evidence>
<protein>
    <submittedName>
        <fullName evidence="1">Uncharacterized protein</fullName>
    </submittedName>
</protein>
<proteinExistence type="predicted"/>
<dbReference type="Proteomes" id="UP000236291">
    <property type="component" value="Unassembled WGS sequence"/>
</dbReference>
<sequence>SCMILLKVTSIFETMTSEVAPLMIWQGDDDIGWRQQFGEMTGSNPRH</sequence>